<name>A0A1G6HHU1_9ACTN</name>
<dbReference type="SUPFAM" id="SSF69593">
    <property type="entry name" value="Glycerol-3-phosphate (1)-acyltransferase"/>
    <property type="match status" value="1"/>
</dbReference>
<dbReference type="SMART" id="SM00563">
    <property type="entry name" value="PlsC"/>
    <property type="match status" value="1"/>
</dbReference>
<gene>
    <name evidence="4" type="ORF">GA0111570_11073</name>
</gene>
<dbReference type="GO" id="GO:0006654">
    <property type="term" value="P:phosphatidic acid biosynthetic process"/>
    <property type="evidence" value="ECO:0007669"/>
    <property type="project" value="TreeGrafter"/>
</dbReference>
<evidence type="ECO:0000313" key="4">
    <source>
        <dbReference type="EMBL" id="SDB93819.1"/>
    </source>
</evidence>
<keyword evidence="5" id="KW-1185">Reference proteome</keyword>
<protein>
    <submittedName>
        <fullName evidence="4">1-acyl-sn-glycerol-3-phosphate acyltransferase</fullName>
    </submittedName>
</protein>
<dbReference type="CDD" id="cd07989">
    <property type="entry name" value="LPLAT_AGPAT-like"/>
    <property type="match status" value="1"/>
</dbReference>
<evidence type="ECO:0000313" key="5">
    <source>
        <dbReference type="Proteomes" id="UP000199086"/>
    </source>
</evidence>
<sequence length="263" mass="28471">MTVDSRIEPWSDPTSTVPTVRLPRTDQLAAPDDRLLGAVLGPARAVLQALWRVNVHGAGLVPTEGPVILASNHIATMDGPLAVLTTPRRRTFALAKSELFRGVLGEVLQRSGQIPIQRDVIVDRAAIDRCIRVLRDGNALAIFPEGMRDTGEFRWIRSGAAYLAMVTGAPVVPVAMLGTRRSGDSPHSTARPGARMHVVFGAPLHLPWIKWPRRQADVRAASERLRVELAAHVRHAEALTGMSLPGVPQERIASNGDPRGAVH</sequence>
<accession>A0A1G6HHU1</accession>
<dbReference type="OrthoDB" id="9808424at2"/>
<evidence type="ECO:0000259" key="3">
    <source>
        <dbReference type="SMART" id="SM00563"/>
    </source>
</evidence>
<evidence type="ECO:0000256" key="2">
    <source>
        <dbReference type="ARBA" id="ARBA00023315"/>
    </source>
</evidence>
<dbReference type="PANTHER" id="PTHR10434">
    <property type="entry name" value="1-ACYL-SN-GLYCEROL-3-PHOSPHATE ACYLTRANSFERASE"/>
    <property type="match status" value="1"/>
</dbReference>
<feature type="domain" description="Phospholipid/glycerol acyltransferase" evidence="3">
    <location>
        <begin position="67"/>
        <end position="179"/>
    </location>
</feature>
<dbReference type="Pfam" id="PF01553">
    <property type="entry name" value="Acyltransferase"/>
    <property type="match status" value="1"/>
</dbReference>
<dbReference type="EMBL" id="FMYF01000010">
    <property type="protein sequence ID" value="SDB93819.1"/>
    <property type="molecule type" value="Genomic_DNA"/>
</dbReference>
<dbReference type="PANTHER" id="PTHR10434:SF11">
    <property type="entry name" value="1-ACYL-SN-GLYCEROL-3-PHOSPHATE ACYLTRANSFERASE"/>
    <property type="match status" value="1"/>
</dbReference>
<reference evidence="4 5" key="1">
    <citation type="submission" date="2016-06" db="EMBL/GenBank/DDBJ databases">
        <authorList>
            <person name="Olsen C.W."/>
            <person name="Carey S."/>
            <person name="Hinshaw L."/>
            <person name="Karasin A.I."/>
        </authorList>
    </citation>
    <scope>NUCLEOTIDE SEQUENCE [LARGE SCALE GENOMIC DNA]</scope>
    <source>
        <strain evidence="4 5">LZ-22</strain>
    </source>
</reference>
<dbReference type="Proteomes" id="UP000199086">
    <property type="component" value="Unassembled WGS sequence"/>
</dbReference>
<dbReference type="RefSeq" id="WP_092612431.1">
    <property type="nucleotide sequence ID" value="NZ_FMYF01000010.1"/>
</dbReference>
<dbReference type="InterPro" id="IPR002123">
    <property type="entry name" value="Plipid/glycerol_acylTrfase"/>
</dbReference>
<evidence type="ECO:0000256" key="1">
    <source>
        <dbReference type="ARBA" id="ARBA00022679"/>
    </source>
</evidence>
<organism evidence="4 5">
    <name type="scientific">Raineyella antarctica</name>
    <dbReference type="NCBI Taxonomy" id="1577474"/>
    <lineage>
        <taxon>Bacteria</taxon>
        <taxon>Bacillati</taxon>
        <taxon>Actinomycetota</taxon>
        <taxon>Actinomycetes</taxon>
        <taxon>Propionibacteriales</taxon>
        <taxon>Propionibacteriaceae</taxon>
        <taxon>Raineyella</taxon>
    </lineage>
</organism>
<dbReference type="STRING" id="1577474.GA0111570_11073"/>
<keyword evidence="1 4" id="KW-0808">Transferase</keyword>
<proteinExistence type="predicted"/>
<keyword evidence="2 4" id="KW-0012">Acyltransferase</keyword>
<dbReference type="AlphaFoldDB" id="A0A1G6HHU1"/>
<dbReference type="GO" id="GO:0003841">
    <property type="term" value="F:1-acylglycerol-3-phosphate O-acyltransferase activity"/>
    <property type="evidence" value="ECO:0007669"/>
    <property type="project" value="TreeGrafter"/>
</dbReference>